<dbReference type="InterPro" id="IPR032675">
    <property type="entry name" value="LRR_dom_sf"/>
</dbReference>
<keyword evidence="2" id="KW-1185">Reference proteome</keyword>
<dbReference type="Gene3D" id="3.80.10.10">
    <property type="entry name" value="Ribonuclease Inhibitor"/>
    <property type="match status" value="1"/>
</dbReference>
<evidence type="ECO:0000313" key="2">
    <source>
        <dbReference type="Proteomes" id="UP001221142"/>
    </source>
</evidence>
<organism evidence="1 2">
    <name type="scientific">Roridomyces roridus</name>
    <dbReference type="NCBI Taxonomy" id="1738132"/>
    <lineage>
        <taxon>Eukaryota</taxon>
        <taxon>Fungi</taxon>
        <taxon>Dikarya</taxon>
        <taxon>Basidiomycota</taxon>
        <taxon>Agaricomycotina</taxon>
        <taxon>Agaricomycetes</taxon>
        <taxon>Agaricomycetidae</taxon>
        <taxon>Agaricales</taxon>
        <taxon>Marasmiineae</taxon>
        <taxon>Mycenaceae</taxon>
        <taxon>Roridomyces</taxon>
    </lineage>
</organism>
<evidence type="ECO:0000313" key="1">
    <source>
        <dbReference type="EMBL" id="KAJ7630841.1"/>
    </source>
</evidence>
<reference evidence="1" key="1">
    <citation type="submission" date="2023-03" db="EMBL/GenBank/DDBJ databases">
        <title>Massive genome expansion in bonnet fungi (Mycena s.s.) driven by repeated elements and novel gene families across ecological guilds.</title>
        <authorList>
            <consortium name="Lawrence Berkeley National Laboratory"/>
            <person name="Harder C.B."/>
            <person name="Miyauchi S."/>
            <person name="Viragh M."/>
            <person name="Kuo A."/>
            <person name="Thoen E."/>
            <person name="Andreopoulos B."/>
            <person name="Lu D."/>
            <person name="Skrede I."/>
            <person name="Drula E."/>
            <person name="Henrissat B."/>
            <person name="Morin E."/>
            <person name="Kohler A."/>
            <person name="Barry K."/>
            <person name="LaButti K."/>
            <person name="Morin E."/>
            <person name="Salamov A."/>
            <person name="Lipzen A."/>
            <person name="Mereny Z."/>
            <person name="Hegedus B."/>
            <person name="Baldrian P."/>
            <person name="Stursova M."/>
            <person name="Weitz H."/>
            <person name="Taylor A."/>
            <person name="Grigoriev I.V."/>
            <person name="Nagy L.G."/>
            <person name="Martin F."/>
            <person name="Kauserud H."/>
        </authorList>
    </citation>
    <scope>NUCLEOTIDE SEQUENCE</scope>
    <source>
        <strain evidence="1">9284</strain>
    </source>
</reference>
<dbReference type="Proteomes" id="UP001221142">
    <property type="component" value="Unassembled WGS sequence"/>
</dbReference>
<dbReference type="AlphaFoldDB" id="A0AAD7BU54"/>
<comment type="caution">
    <text evidence="1">The sequence shown here is derived from an EMBL/GenBank/DDBJ whole genome shotgun (WGS) entry which is preliminary data.</text>
</comment>
<evidence type="ECO:0008006" key="3">
    <source>
        <dbReference type="Google" id="ProtNLM"/>
    </source>
</evidence>
<proteinExistence type="predicted"/>
<sequence>MPVPDELWAIIFHQALPHEPTPGLVEAPLNVSQVCRRFRSIALDSSLLWSTVAVHAGHAALQALLQLWLRRAGTRPLSISLSQPESSPSTYHGSSRGHLRSLEVFAPENCLFPLEAPELSFPVLEHLKIQSPRPRLAVPGVGVPLHRAPQLQSLAVVDAFFDASVFSLNQLTELTLLPATRAPPHVFWTIDETLDFVAGTPRLEALRLVVDDFMPRRRTLASAPSLLLLSIEFRDALYGASGRPARIGAFFSLLYTPKLQHLALRDRGVAHAVLWPHTQYLDIWPQAQFLSFLSATPLRVLHLQKLPLFETQVIECLQQVPELRDLLIEAPAPRGSQRNVGDTLLNALASQSVPPHGIPIASALRSVEFRHCGKRCTEQALISMIDSRLGALKYLRLHRSAIPSKELATRLAKSNMVVDVRY</sequence>
<name>A0AAD7BU54_9AGAR</name>
<gene>
    <name evidence="1" type="ORF">FB45DRAFT_916687</name>
</gene>
<protein>
    <recommendedName>
        <fullName evidence="3">F-box domain-containing protein</fullName>
    </recommendedName>
</protein>
<dbReference type="EMBL" id="JARKIF010000009">
    <property type="protein sequence ID" value="KAJ7630841.1"/>
    <property type="molecule type" value="Genomic_DNA"/>
</dbReference>
<accession>A0AAD7BU54</accession>